<accession>A0A1P8Q1G4</accession>
<keyword evidence="3" id="KW-1185">Reference proteome</keyword>
<dbReference type="OrthoDB" id="2394030at2"/>
<dbReference type="SUPFAM" id="SSF52266">
    <property type="entry name" value="SGNH hydrolase"/>
    <property type="match status" value="1"/>
</dbReference>
<dbReference type="STRING" id="1847728.BTM29_03410"/>
<feature type="domain" description="SGNH hydrolase-type esterase" evidence="1">
    <location>
        <begin position="57"/>
        <end position="233"/>
    </location>
</feature>
<reference evidence="3" key="1">
    <citation type="submission" date="2016-12" db="EMBL/GenBank/DDBJ databases">
        <authorList>
            <person name="Jung M.Y."/>
            <person name="Lee S.H."/>
        </authorList>
    </citation>
    <scope>NUCLEOTIDE SEQUENCE [LARGE SCALE GENOMIC DNA]</scope>
    <source>
        <strain evidence="3">WiKim39</strain>
    </source>
</reference>
<dbReference type="CDD" id="cd00229">
    <property type="entry name" value="SGNH_hydrolase"/>
    <property type="match status" value="1"/>
</dbReference>
<dbReference type="EMBL" id="CP019323">
    <property type="protein sequence ID" value="APX71661.1"/>
    <property type="molecule type" value="Genomic_DNA"/>
</dbReference>
<dbReference type="InterPro" id="IPR013830">
    <property type="entry name" value="SGNH_hydro"/>
</dbReference>
<name>A0A1P8Q1G4_9LACO</name>
<evidence type="ECO:0000313" key="2">
    <source>
        <dbReference type="EMBL" id="APX71661.1"/>
    </source>
</evidence>
<dbReference type="Gene3D" id="3.40.50.1110">
    <property type="entry name" value="SGNH hydrolase"/>
    <property type="match status" value="1"/>
</dbReference>
<dbReference type="InterPro" id="IPR036514">
    <property type="entry name" value="SGNH_hydro_sf"/>
</dbReference>
<evidence type="ECO:0000259" key="1">
    <source>
        <dbReference type="Pfam" id="PF13472"/>
    </source>
</evidence>
<dbReference type="AlphaFoldDB" id="A0A1P8Q1G4"/>
<evidence type="ECO:0000313" key="3">
    <source>
        <dbReference type="Proteomes" id="UP000187499"/>
    </source>
</evidence>
<dbReference type="Pfam" id="PF13472">
    <property type="entry name" value="Lipase_GDSL_2"/>
    <property type="match status" value="1"/>
</dbReference>
<gene>
    <name evidence="2" type="ORF">BTM29_03410</name>
</gene>
<dbReference type="KEGG" id="lalw:BTM29_03410"/>
<dbReference type="Proteomes" id="UP000187499">
    <property type="component" value="Chromosome"/>
</dbReference>
<organism evidence="2 3">
    <name type="scientific">Companilactobacillus allii</name>
    <dbReference type="NCBI Taxonomy" id="1847728"/>
    <lineage>
        <taxon>Bacteria</taxon>
        <taxon>Bacillati</taxon>
        <taxon>Bacillota</taxon>
        <taxon>Bacilli</taxon>
        <taxon>Lactobacillales</taxon>
        <taxon>Lactobacillaceae</taxon>
        <taxon>Companilactobacillus</taxon>
    </lineage>
</organism>
<protein>
    <recommendedName>
        <fullName evidence="1">SGNH hydrolase-type esterase domain-containing protein</fullName>
    </recommendedName>
</protein>
<dbReference type="RefSeq" id="WP_076614165.1">
    <property type="nucleotide sequence ID" value="NZ_CP019323.1"/>
</dbReference>
<proteinExistence type="predicted"/>
<sequence length="252" mass="28455">MTNNKFIKFLTTTAATVVTTKLIDKGYSFYRGNRSAIASDKMSLNPDSKLQGKKIAFLGSSITYGAGSFGDALPEYLATIDGVKSTKADVSGTTLGGTSAKTYTSRLQTDIPTDQDFDLFVCQLSTNDSRFDIPTGEISESTDIEDFDRTTTIGAMEYIIAYAKQNWNCPVAFFTCLRKPDANYEELRRVLYKLQDKWGIHIIDVWKNQQIRLETASNPMYMFDDAHPTRAGYHDIWLPFFEKRLTEIFNID</sequence>